<evidence type="ECO:0000313" key="1">
    <source>
        <dbReference type="EMBL" id="TMW59400.1"/>
    </source>
</evidence>
<comment type="caution">
    <text evidence="1">The sequence shown here is derived from an EMBL/GenBank/DDBJ whole genome shotgun (WGS) entry which is preliminary data.</text>
</comment>
<protein>
    <submittedName>
        <fullName evidence="1">Uncharacterized protein</fullName>
    </submittedName>
</protein>
<keyword evidence="2" id="KW-1185">Reference proteome</keyword>
<dbReference type="AlphaFoldDB" id="A0A8K1FDG6"/>
<name>A0A8K1FDG6_PYTOL</name>
<reference evidence="1" key="1">
    <citation type="submission" date="2019-03" db="EMBL/GenBank/DDBJ databases">
        <title>Long read genome sequence of the mycoparasitic Pythium oligandrum ATCC 38472 isolated from sugarbeet rhizosphere.</title>
        <authorList>
            <person name="Gaulin E."/>
        </authorList>
    </citation>
    <scope>NUCLEOTIDE SEQUENCE</scope>
    <source>
        <strain evidence="1">ATCC 38472_TT</strain>
    </source>
</reference>
<dbReference type="Proteomes" id="UP000794436">
    <property type="component" value="Unassembled WGS sequence"/>
</dbReference>
<sequence length="238" mass="27379">MHQLARCSQLCELDVDFRHIGPEQAIAALQNLVKLRRLIVSGARIHDVLEALPSLQSLQCGRNTDWRSKTSSASSECKLLDIQPHSALRFIELEHTTWYRFLPYLVPNLQHIYIYIDDVIPSVSELLAWRHLVSLRLHVVDIDLPNGYVRRLLKGLPHLVTLNIVVGYFPWQDKLQVERPMLPKLTELVLRKCRCFTVEAILGLQGLTWLDITGWGKVEYLALLKRSNGLGRWVAEAY</sequence>
<accession>A0A8K1FDG6</accession>
<proteinExistence type="predicted"/>
<organism evidence="1 2">
    <name type="scientific">Pythium oligandrum</name>
    <name type="common">Mycoparasitic fungus</name>
    <dbReference type="NCBI Taxonomy" id="41045"/>
    <lineage>
        <taxon>Eukaryota</taxon>
        <taxon>Sar</taxon>
        <taxon>Stramenopiles</taxon>
        <taxon>Oomycota</taxon>
        <taxon>Peronosporomycetes</taxon>
        <taxon>Pythiales</taxon>
        <taxon>Pythiaceae</taxon>
        <taxon>Pythium</taxon>
    </lineage>
</organism>
<gene>
    <name evidence="1" type="ORF">Poli38472_004469</name>
</gene>
<dbReference type="Gene3D" id="3.80.10.10">
    <property type="entry name" value="Ribonuclease Inhibitor"/>
    <property type="match status" value="1"/>
</dbReference>
<dbReference type="SUPFAM" id="SSF52047">
    <property type="entry name" value="RNI-like"/>
    <property type="match status" value="1"/>
</dbReference>
<dbReference type="EMBL" id="SPLM01000109">
    <property type="protein sequence ID" value="TMW59400.1"/>
    <property type="molecule type" value="Genomic_DNA"/>
</dbReference>
<evidence type="ECO:0000313" key="2">
    <source>
        <dbReference type="Proteomes" id="UP000794436"/>
    </source>
</evidence>
<dbReference type="InterPro" id="IPR032675">
    <property type="entry name" value="LRR_dom_sf"/>
</dbReference>